<keyword evidence="1" id="KW-1133">Transmembrane helix</keyword>
<dbReference type="EMBL" id="SRXV01000003">
    <property type="protein sequence ID" value="TGY92535.1"/>
    <property type="molecule type" value="Genomic_DNA"/>
</dbReference>
<dbReference type="PANTHER" id="PTHR36927:SF3">
    <property type="entry name" value="GLUCANS BIOSYNTHESIS PROTEIN C"/>
    <property type="match status" value="1"/>
</dbReference>
<evidence type="ECO:0000313" key="4">
    <source>
        <dbReference type="Proteomes" id="UP000305451"/>
    </source>
</evidence>
<keyword evidence="1" id="KW-0472">Membrane</keyword>
<dbReference type="Proteomes" id="UP000305451">
    <property type="component" value="Unassembled WGS sequence"/>
</dbReference>
<keyword evidence="4" id="KW-1185">Reference proteome</keyword>
<feature type="transmembrane region" description="Helical" evidence="1">
    <location>
        <begin position="220"/>
        <end position="237"/>
    </location>
</feature>
<feature type="transmembrane region" description="Helical" evidence="1">
    <location>
        <begin position="350"/>
        <end position="368"/>
    </location>
</feature>
<dbReference type="RefSeq" id="WP_135945670.1">
    <property type="nucleotide sequence ID" value="NZ_BMEI01000003.1"/>
</dbReference>
<reference evidence="3 4" key="1">
    <citation type="journal article" date="2013" name="Int. J. Syst. Evol. Microbiol.">
        <title>Marinicauda pacifica gen. nov., sp. nov., a prosthecate alphaproteobacterium of the family Hyphomonadaceae isolated from deep seawater.</title>
        <authorList>
            <person name="Zhang X.Y."/>
            <person name="Li G.W."/>
            <person name="Wang C.S."/>
            <person name="Zhang Y.J."/>
            <person name="Xu X.W."/>
            <person name="Li H."/>
            <person name="Liu A."/>
            <person name="Liu C."/>
            <person name="Xie B.B."/>
            <person name="Qin Q.L."/>
            <person name="Xu Z."/>
            <person name="Chen X.L."/>
            <person name="Zhou B.C."/>
            <person name="Zhang Y.Z."/>
        </authorList>
    </citation>
    <scope>NUCLEOTIDE SEQUENCE [LARGE SCALE GENOMIC DNA]</scope>
    <source>
        <strain evidence="3 4">P-1 km-3</strain>
    </source>
</reference>
<feature type="transmembrane region" description="Helical" evidence="1">
    <location>
        <begin position="319"/>
        <end position="338"/>
    </location>
</feature>
<dbReference type="OrthoDB" id="9809782at2"/>
<feature type="domain" description="Acyltransferase 3" evidence="2">
    <location>
        <begin position="11"/>
        <end position="363"/>
    </location>
</feature>
<evidence type="ECO:0000259" key="2">
    <source>
        <dbReference type="Pfam" id="PF01757"/>
    </source>
</evidence>
<gene>
    <name evidence="3" type="ORF">E5162_12950</name>
</gene>
<dbReference type="InterPro" id="IPR050623">
    <property type="entry name" value="Glucan_succinyl_AcylTrfase"/>
</dbReference>
<evidence type="ECO:0000313" key="3">
    <source>
        <dbReference type="EMBL" id="TGY92535.1"/>
    </source>
</evidence>
<protein>
    <recommendedName>
        <fullName evidence="2">Acyltransferase 3 domain-containing protein</fullName>
    </recommendedName>
</protein>
<feature type="transmembrane region" description="Helical" evidence="1">
    <location>
        <begin position="179"/>
        <end position="200"/>
    </location>
</feature>
<comment type="caution">
    <text evidence="3">The sequence shown here is derived from an EMBL/GenBank/DDBJ whole genome shotgun (WGS) entry which is preliminary data.</text>
</comment>
<dbReference type="InterPro" id="IPR002656">
    <property type="entry name" value="Acyl_transf_3_dom"/>
</dbReference>
<dbReference type="GO" id="GO:0016747">
    <property type="term" value="F:acyltransferase activity, transferring groups other than amino-acyl groups"/>
    <property type="evidence" value="ECO:0007669"/>
    <property type="project" value="InterPro"/>
</dbReference>
<feature type="transmembrane region" description="Helical" evidence="1">
    <location>
        <begin position="289"/>
        <end position="307"/>
    </location>
</feature>
<proteinExistence type="predicted"/>
<accession>A0A4S2H9J5</accession>
<name>A0A4S2H9J5_9PROT</name>
<feature type="transmembrane region" description="Helical" evidence="1">
    <location>
        <begin position="90"/>
        <end position="111"/>
    </location>
</feature>
<feature type="transmembrane region" description="Helical" evidence="1">
    <location>
        <begin position="147"/>
        <end position="167"/>
    </location>
</feature>
<feature type="transmembrane region" description="Helical" evidence="1">
    <location>
        <begin position="15"/>
        <end position="36"/>
    </location>
</feature>
<dbReference type="Pfam" id="PF01757">
    <property type="entry name" value="Acyl_transf_3"/>
    <property type="match status" value="1"/>
</dbReference>
<dbReference type="AlphaFoldDB" id="A0A4S2H9J5"/>
<keyword evidence="1" id="KW-0812">Transmembrane</keyword>
<dbReference type="PANTHER" id="PTHR36927">
    <property type="entry name" value="BLR4337 PROTEIN"/>
    <property type="match status" value="1"/>
</dbReference>
<feature type="transmembrane region" description="Helical" evidence="1">
    <location>
        <begin position="56"/>
        <end position="75"/>
    </location>
</feature>
<organism evidence="3 4">
    <name type="scientific">Marinicauda pacifica</name>
    <dbReference type="NCBI Taxonomy" id="1133559"/>
    <lineage>
        <taxon>Bacteria</taxon>
        <taxon>Pseudomonadati</taxon>
        <taxon>Pseudomonadota</taxon>
        <taxon>Alphaproteobacteria</taxon>
        <taxon>Maricaulales</taxon>
        <taxon>Maricaulaceae</taxon>
        <taxon>Marinicauda</taxon>
    </lineage>
</organism>
<feature type="transmembrane region" description="Helical" evidence="1">
    <location>
        <begin position="249"/>
        <end position="269"/>
    </location>
</feature>
<sequence length="390" mass="44077">MPAGTHSTRRYDLDWLRIIAFALLVFYHVGMFYTPWEWHVKSVHAGPGAEPLMSLLNPWRLSLLFFISGVAFAYLHDKHGGAWRFARERIVRLLPVIVFGMIVVVMPQTYFQLREAGEIEQGLLAFWPRYIIGWEIAGIEVPTWNHLWYVVYLFVYALLLAPVLRLLKRVGRGPGAAFGALLATRLGPLVALTLPVLPFLAYRVLLVPHFETTHNLVEDWANHAISLTYLLYGVFAARSERFWQCVDRTLPYALTLTLVLGAGLTVVWQNWEAFTTGPVELWAARSGRVVYAWTAILTLLGVARRFLSADGPARRYLTEAVFPVYILHQTITVAAGYALTRLGFGVWTEFALLTLATFGGAIIGFEIVRRVNVLRPLFGLKLRRGSIPGR</sequence>
<evidence type="ECO:0000256" key="1">
    <source>
        <dbReference type="SAM" id="Phobius"/>
    </source>
</evidence>